<accession>A0ACB8B5H9</accession>
<dbReference type="Proteomes" id="UP000790709">
    <property type="component" value="Unassembled WGS sequence"/>
</dbReference>
<name>A0ACB8B5H9_9AGAM</name>
<gene>
    <name evidence="1" type="ORF">BV22DRAFT_801709</name>
</gene>
<proteinExistence type="predicted"/>
<dbReference type="EMBL" id="MU266579">
    <property type="protein sequence ID" value="KAH7920448.1"/>
    <property type="molecule type" value="Genomic_DNA"/>
</dbReference>
<comment type="caution">
    <text evidence="1">The sequence shown here is derived from an EMBL/GenBank/DDBJ whole genome shotgun (WGS) entry which is preliminary data.</text>
</comment>
<protein>
    <submittedName>
        <fullName evidence="1">Uncharacterized protein</fullName>
    </submittedName>
</protein>
<keyword evidence="2" id="KW-1185">Reference proteome</keyword>
<evidence type="ECO:0000313" key="1">
    <source>
        <dbReference type="EMBL" id="KAH7920448.1"/>
    </source>
</evidence>
<sequence>MYVCVWLIVPSVASSLVQSRDRHPRFRTRRLTQPVCPRPEPSATACLTLSYPRVPSPSSARGVPGPAPVPVPVPLPASRLAPIPATTRFSPRFFGTTIGSWAILGKPSRPPPATRRSLTWTWTRYSACRPATALHYAYHPATALHYALRPIASPYRSLWTSTSSLPRPSTGTFAWNCAQPTSVTHPSPLSLLLSSLTCHLSLVLPLHPQLHSSFFVFYAPF</sequence>
<reference evidence="1" key="1">
    <citation type="journal article" date="2021" name="New Phytol.">
        <title>Evolutionary innovations through gain and loss of genes in the ectomycorrhizal Boletales.</title>
        <authorList>
            <person name="Wu G."/>
            <person name="Miyauchi S."/>
            <person name="Morin E."/>
            <person name="Kuo A."/>
            <person name="Drula E."/>
            <person name="Varga T."/>
            <person name="Kohler A."/>
            <person name="Feng B."/>
            <person name="Cao Y."/>
            <person name="Lipzen A."/>
            <person name="Daum C."/>
            <person name="Hundley H."/>
            <person name="Pangilinan J."/>
            <person name="Johnson J."/>
            <person name="Barry K."/>
            <person name="LaButti K."/>
            <person name="Ng V."/>
            <person name="Ahrendt S."/>
            <person name="Min B."/>
            <person name="Choi I.G."/>
            <person name="Park H."/>
            <person name="Plett J.M."/>
            <person name="Magnuson J."/>
            <person name="Spatafora J.W."/>
            <person name="Nagy L.G."/>
            <person name="Henrissat B."/>
            <person name="Grigoriev I.V."/>
            <person name="Yang Z.L."/>
            <person name="Xu J."/>
            <person name="Martin F.M."/>
        </authorList>
    </citation>
    <scope>NUCLEOTIDE SEQUENCE</scope>
    <source>
        <strain evidence="1">KUC20120723A-06</strain>
    </source>
</reference>
<evidence type="ECO:0000313" key="2">
    <source>
        <dbReference type="Proteomes" id="UP000790709"/>
    </source>
</evidence>
<organism evidence="1 2">
    <name type="scientific">Leucogyrophana mollusca</name>
    <dbReference type="NCBI Taxonomy" id="85980"/>
    <lineage>
        <taxon>Eukaryota</taxon>
        <taxon>Fungi</taxon>
        <taxon>Dikarya</taxon>
        <taxon>Basidiomycota</taxon>
        <taxon>Agaricomycotina</taxon>
        <taxon>Agaricomycetes</taxon>
        <taxon>Agaricomycetidae</taxon>
        <taxon>Boletales</taxon>
        <taxon>Boletales incertae sedis</taxon>
        <taxon>Leucogyrophana</taxon>
    </lineage>
</organism>